<protein>
    <submittedName>
        <fullName evidence="3">Polyisoprenoid-binding protein YceI</fullName>
    </submittedName>
</protein>
<dbReference type="PANTHER" id="PTHR34406:SF1">
    <property type="entry name" value="PROTEIN YCEI"/>
    <property type="match status" value="1"/>
</dbReference>
<evidence type="ECO:0000313" key="3">
    <source>
        <dbReference type="EMBL" id="SHG50973.1"/>
    </source>
</evidence>
<dbReference type="InterPro" id="IPR007372">
    <property type="entry name" value="Lipid/polyisoprenoid-bd_YceI"/>
</dbReference>
<evidence type="ECO:0000256" key="1">
    <source>
        <dbReference type="SAM" id="SignalP"/>
    </source>
</evidence>
<dbReference type="AlphaFoldDB" id="A0A1M5KFL7"/>
<dbReference type="RefSeq" id="WP_073082065.1">
    <property type="nucleotide sequence ID" value="NZ_FQWS01000001.1"/>
</dbReference>
<evidence type="ECO:0000313" key="4">
    <source>
        <dbReference type="Proteomes" id="UP000184522"/>
    </source>
</evidence>
<dbReference type="Proteomes" id="UP000184522">
    <property type="component" value="Unassembled WGS sequence"/>
</dbReference>
<sequence length="188" mass="20779">MKTLKTLFVAVLAISFFSFTVLKEKQVNVEESTIVWTGKKVTGQHEGKISLESGVLQFDGKTLSGGNFVIDMTTITVTDLEGKGKANLEGHLKSDDFFGVEKHGKATFTITNASKLDDKNYEISGDLTIKNITNPINFTMVVDGNSATAKVIVDRSKFDVRYGSPSFFNDLKDKAIYDDFELDVKLVF</sequence>
<dbReference type="SMART" id="SM00867">
    <property type="entry name" value="YceI"/>
    <property type="match status" value="1"/>
</dbReference>
<dbReference type="OrthoDB" id="951410at2"/>
<dbReference type="SUPFAM" id="SSF101874">
    <property type="entry name" value="YceI-like"/>
    <property type="match status" value="1"/>
</dbReference>
<dbReference type="PANTHER" id="PTHR34406">
    <property type="entry name" value="PROTEIN YCEI"/>
    <property type="match status" value="1"/>
</dbReference>
<accession>A0A1M5KFL7</accession>
<dbReference type="EMBL" id="FQWS01000001">
    <property type="protein sequence ID" value="SHG50973.1"/>
    <property type="molecule type" value="Genomic_DNA"/>
</dbReference>
<keyword evidence="1" id="KW-0732">Signal</keyword>
<feature type="chain" id="PRO_5013313849" evidence="1">
    <location>
        <begin position="21"/>
        <end position="188"/>
    </location>
</feature>
<keyword evidence="4" id="KW-1185">Reference proteome</keyword>
<gene>
    <name evidence="3" type="ORF">SAMN05444148_0303</name>
</gene>
<feature type="signal peptide" evidence="1">
    <location>
        <begin position="1"/>
        <end position="20"/>
    </location>
</feature>
<dbReference type="InterPro" id="IPR036761">
    <property type="entry name" value="TTHA0802/YceI-like_sf"/>
</dbReference>
<dbReference type="STRING" id="1089305.SAMN05444148_0303"/>
<dbReference type="Gene3D" id="2.40.128.110">
    <property type="entry name" value="Lipid/polyisoprenoid-binding, YceI-like"/>
    <property type="match status" value="1"/>
</dbReference>
<proteinExistence type="predicted"/>
<dbReference type="Pfam" id="PF04264">
    <property type="entry name" value="YceI"/>
    <property type="match status" value="1"/>
</dbReference>
<feature type="domain" description="Lipid/polyisoprenoid-binding YceI-like" evidence="2">
    <location>
        <begin position="24"/>
        <end position="187"/>
    </location>
</feature>
<name>A0A1M5KFL7_9FLAO</name>
<reference evidence="4" key="1">
    <citation type="submission" date="2016-11" db="EMBL/GenBank/DDBJ databases">
        <authorList>
            <person name="Varghese N."/>
            <person name="Submissions S."/>
        </authorList>
    </citation>
    <scope>NUCLEOTIDE SEQUENCE [LARGE SCALE GENOMIC DNA]</scope>
    <source>
        <strain evidence="4">DSM 25330</strain>
    </source>
</reference>
<organism evidence="3 4">
    <name type="scientific">Winogradskyella jejuensis</name>
    <dbReference type="NCBI Taxonomy" id="1089305"/>
    <lineage>
        <taxon>Bacteria</taxon>
        <taxon>Pseudomonadati</taxon>
        <taxon>Bacteroidota</taxon>
        <taxon>Flavobacteriia</taxon>
        <taxon>Flavobacteriales</taxon>
        <taxon>Flavobacteriaceae</taxon>
        <taxon>Winogradskyella</taxon>
    </lineage>
</organism>
<evidence type="ECO:0000259" key="2">
    <source>
        <dbReference type="SMART" id="SM00867"/>
    </source>
</evidence>